<dbReference type="EMBL" id="HBEL01010970">
    <property type="protein sequence ID" value="CAD8409085.1"/>
    <property type="molecule type" value="Transcribed_RNA"/>
</dbReference>
<protein>
    <submittedName>
        <fullName evidence="1">Uncharacterized protein</fullName>
    </submittedName>
</protein>
<proteinExistence type="predicted"/>
<reference evidence="1" key="1">
    <citation type="submission" date="2021-01" db="EMBL/GenBank/DDBJ databases">
        <authorList>
            <person name="Corre E."/>
            <person name="Pelletier E."/>
            <person name="Niang G."/>
            <person name="Scheremetjew M."/>
            <person name="Finn R."/>
            <person name="Kale V."/>
            <person name="Holt S."/>
            <person name="Cochrane G."/>
            <person name="Meng A."/>
            <person name="Brown T."/>
            <person name="Cohen L."/>
        </authorList>
    </citation>
    <scope>NUCLEOTIDE SEQUENCE</scope>
    <source>
        <strain evidence="1">CCAP1064/1</strain>
    </source>
</reference>
<dbReference type="AlphaFoldDB" id="A0A7S0C0C3"/>
<evidence type="ECO:0000313" key="1">
    <source>
        <dbReference type="EMBL" id="CAD8409085.1"/>
    </source>
</evidence>
<organism evidence="1">
    <name type="scientific">Proboscia inermis</name>
    <dbReference type="NCBI Taxonomy" id="420281"/>
    <lineage>
        <taxon>Eukaryota</taxon>
        <taxon>Sar</taxon>
        <taxon>Stramenopiles</taxon>
        <taxon>Ochrophyta</taxon>
        <taxon>Bacillariophyta</taxon>
        <taxon>Coscinodiscophyceae</taxon>
        <taxon>Rhizosoleniophycidae</taxon>
        <taxon>Rhizosoleniales</taxon>
        <taxon>Rhizosoleniaceae</taxon>
        <taxon>Proboscia</taxon>
    </lineage>
</organism>
<gene>
    <name evidence="1" type="ORF">PINE0816_LOCUS5207</name>
</gene>
<name>A0A7S0C0C3_9STRA</name>
<accession>A0A7S0C0C3</accession>
<sequence>MFRLTIDPTRVPLLSGRGCLFFMIRLFTSSFLRFERTHTMKNTHTRFEYVRGFLSRSEIFWTGCVCVWGEKTVETGKAVSSTVAFGSWFQRRLTHFLAGYACCHSQFDVKVAMALA</sequence>